<dbReference type="SUPFAM" id="SSF48508">
    <property type="entry name" value="Nuclear receptor ligand-binding domain"/>
    <property type="match status" value="1"/>
</dbReference>
<keyword evidence="4 10" id="KW-0862">Zinc</keyword>
<dbReference type="PROSITE" id="PS51843">
    <property type="entry name" value="NR_LBD"/>
    <property type="match status" value="1"/>
</dbReference>
<evidence type="ECO:0000259" key="13">
    <source>
        <dbReference type="PROSITE" id="PS51843"/>
    </source>
</evidence>
<dbReference type="Gene3D" id="3.30.50.10">
    <property type="entry name" value="Erythroid Transcription Factor GATA-1, subunit A"/>
    <property type="match status" value="1"/>
</dbReference>
<comment type="subcellular location">
    <subcellularLocation>
        <location evidence="10">Nucleus</location>
    </subcellularLocation>
</comment>
<dbReference type="PROSITE" id="PS51030">
    <property type="entry name" value="NUCLEAR_REC_DBD_2"/>
    <property type="match status" value="1"/>
</dbReference>
<evidence type="ECO:0000256" key="4">
    <source>
        <dbReference type="ARBA" id="ARBA00022833"/>
    </source>
</evidence>
<keyword evidence="6 10" id="KW-0238">DNA-binding</keyword>
<dbReference type="PROSITE" id="PS00031">
    <property type="entry name" value="NUCLEAR_REC_DBD_1"/>
    <property type="match status" value="1"/>
</dbReference>
<evidence type="ECO:0000256" key="3">
    <source>
        <dbReference type="ARBA" id="ARBA00022771"/>
    </source>
</evidence>
<feature type="domain" description="Nuclear receptor" evidence="12">
    <location>
        <begin position="39"/>
        <end position="115"/>
    </location>
</feature>
<feature type="region of interest" description="Disordered" evidence="11">
    <location>
        <begin position="283"/>
        <end position="302"/>
    </location>
</feature>
<evidence type="ECO:0000256" key="6">
    <source>
        <dbReference type="ARBA" id="ARBA00023125"/>
    </source>
</evidence>
<accession>A0A8R1HFX3</accession>
<dbReference type="InterPro" id="IPR001628">
    <property type="entry name" value="Znf_hrmn_rcpt"/>
</dbReference>
<evidence type="ECO:0000256" key="10">
    <source>
        <dbReference type="RuleBase" id="RU004334"/>
    </source>
</evidence>
<reference evidence="14" key="2">
    <citation type="submission" date="2022-06" db="UniProtKB">
        <authorList>
            <consortium name="EnsemblMetazoa"/>
        </authorList>
    </citation>
    <scope>IDENTIFICATION</scope>
    <source>
        <strain evidence="14">DF5081</strain>
    </source>
</reference>
<proteinExistence type="inferred from homology"/>
<keyword evidence="7 10" id="KW-0804">Transcription</keyword>
<dbReference type="InterPro" id="IPR035500">
    <property type="entry name" value="NHR-like_dom_sf"/>
</dbReference>
<feature type="compositionally biased region" description="Polar residues" evidence="11">
    <location>
        <begin position="171"/>
        <end position="181"/>
    </location>
</feature>
<dbReference type="Proteomes" id="UP000005237">
    <property type="component" value="Unassembled WGS sequence"/>
</dbReference>
<dbReference type="GO" id="GO:0043565">
    <property type="term" value="F:sequence-specific DNA binding"/>
    <property type="evidence" value="ECO:0007669"/>
    <property type="project" value="InterPro"/>
</dbReference>
<evidence type="ECO:0000256" key="5">
    <source>
        <dbReference type="ARBA" id="ARBA00023015"/>
    </source>
</evidence>
<evidence type="ECO:0000256" key="7">
    <source>
        <dbReference type="ARBA" id="ARBA00023163"/>
    </source>
</evidence>
<dbReference type="GO" id="GO:0005634">
    <property type="term" value="C:nucleus"/>
    <property type="evidence" value="ECO:0007669"/>
    <property type="project" value="UniProtKB-SubCell"/>
</dbReference>
<name>A0A8R1HFX3_CAEJA</name>
<dbReference type="PANTHER" id="PTHR46397:SF4">
    <property type="entry name" value="NR LBD DOMAIN-CONTAINING PROTEIN-RELATED"/>
    <property type="match status" value="1"/>
</dbReference>
<keyword evidence="8 10" id="KW-0675">Receptor</keyword>
<keyword evidence="3 10" id="KW-0863">Zinc-finger</keyword>
<dbReference type="InterPro" id="IPR000536">
    <property type="entry name" value="Nucl_hrmn_rcpt_lig-bd"/>
</dbReference>
<organism evidence="14 15">
    <name type="scientific">Caenorhabditis japonica</name>
    <dbReference type="NCBI Taxonomy" id="281687"/>
    <lineage>
        <taxon>Eukaryota</taxon>
        <taxon>Metazoa</taxon>
        <taxon>Ecdysozoa</taxon>
        <taxon>Nematoda</taxon>
        <taxon>Chromadorea</taxon>
        <taxon>Rhabditida</taxon>
        <taxon>Rhabditina</taxon>
        <taxon>Rhabditomorpha</taxon>
        <taxon>Rhabditoidea</taxon>
        <taxon>Rhabditidae</taxon>
        <taxon>Peloderinae</taxon>
        <taxon>Caenorhabditis</taxon>
    </lineage>
</organism>
<feature type="compositionally biased region" description="Low complexity" evidence="11">
    <location>
        <begin position="288"/>
        <end position="299"/>
    </location>
</feature>
<evidence type="ECO:0000256" key="9">
    <source>
        <dbReference type="ARBA" id="ARBA00023242"/>
    </source>
</evidence>
<dbReference type="SUPFAM" id="SSF57716">
    <property type="entry name" value="Glucocorticoid receptor-like (DNA-binding domain)"/>
    <property type="match status" value="1"/>
</dbReference>
<protein>
    <recommendedName>
        <fullName evidence="16">Nuclear receptor domain-containing protein</fullName>
    </recommendedName>
</protein>
<feature type="domain" description="NR LBD" evidence="13">
    <location>
        <begin position="152"/>
        <end position="402"/>
    </location>
</feature>
<comment type="similarity">
    <text evidence="1 10">Belongs to the nuclear hormone receptor family.</text>
</comment>
<evidence type="ECO:0000313" key="14">
    <source>
        <dbReference type="EnsemblMetazoa" id="CJA00338.1"/>
    </source>
</evidence>
<evidence type="ECO:0000256" key="1">
    <source>
        <dbReference type="ARBA" id="ARBA00005993"/>
    </source>
</evidence>
<feature type="compositionally biased region" description="Low complexity" evidence="11">
    <location>
        <begin position="153"/>
        <end position="170"/>
    </location>
</feature>
<dbReference type="SMART" id="SM00430">
    <property type="entry name" value="HOLI"/>
    <property type="match status" value="1"/>
</dbReference>
<keyword evidence="9 10" id="KW-0539">Nucleus</keyword>
<dbReference type="Gene3D" id="1.10.565.10">
    <property type="entry name" value="Retinoid X Receptor"/>
    <property type="match status" value="1"/>
</dbReference>
<evidence type="ECO:0000256" key="8">
    <source>
        <dbReference type="ARBA" id="ARBA00023170"/>
    </source>
</evidence>
<dbReference type="GO" id="GO:0003700">
    <property type="term" value="F:DNA-binding transcription factor activity"/>
    <property type="evidence" value="ECO:0007669"/>
    <property type="project" value="InterPro"/>
</dbReference>
<dbReference type="InterPro" id="IPR013088">
    <property type="entry name" value="Znf_NHR/GATA"/>
</dbReference>
<dbReference type="Pfam" id="PF00104">
    <property type="entry name" value="Hormone_recep"/>
    <property type="match status" value="1"/>
</dbReference>
<dbReference type="Pfam" id="PF00105">
    <property type="entry name" value="zf-C4"/>
    <property type="match status" value="1"/>
</dbReference>
<dbReference type="GO" id="GO:0008270">
    <property type="term" value="F:zinc ion binding"/>
    <property type="evidence" value="ECO:0007669"/>
    <property type="project" value="UniProtKB-KW"/>
</dbReference>
<reference evidence="15" key="1">
    <citation type="submission" date="2010-08" db="EMBL/GenBank/DDBJ databases">
        <authorList>
            <consortium name="Caenorhabditis japonica Sequencing Consortium"/>
            <person name="Wilson R.K."/>
        </authorList>
    </citation>
    <scope>NUCLEOTIDE SEQUENCE [LARGE SCALE GENOMIC DNA]</scope>
    <source>
        <strain evidence="15">DF5081</strain>
    </source>
</reference>
<dbReference type="PANTHER" id="PTHR46397">
    <property type="entry name" value="NUCLEAR HORMONE RECEPTOR FAMILY-RELATED"/>
    <property type="match status" value="1"/>
</dbReference>
<dbReference type="AlphaFoldDB" id="A0A8R1HFX3"/>
<evidence type="ECO:0008006" key="16">
    <source>
        <dbReference type="Google" id="ProtNLM"/>
    </source>
</evidence>
<sequence>MFKSKENKKSSRFLYTPNKLETVTCSFGTYRCYLENLQVAPCLVCGAQKRVAFHFGSNSCTACASFFRRTVSFGIRFLCKADNQCTISSDIRFICRSCRYDNCIKAGMQRELVQEKRSSTRIPKYVIESREQGVKEVVRGYQTSKYVNFSDTTPSSISSVISSDNSDISPTLSTRSSSPENNDFEFSTILSTTHDELLQFYVNQVKSAALRRKLEVTDDEFQQFPLSKQINDKLALDLCNTCPGTDLLEYEDLQVLFRYCSFASLWMDSAWITACNSGRVDKQKTEQSDSTSTTSQSVSIDHDEKISSEKTIFNRYVNRFKSTITSELSRLKLDIVEYSALKSFCIWKLGLLDSTLTLKIVAQEQYYGTTTALSKYYLTMYRESLEMYDILGLCNSIADIVP</sequence>
<evidence type="ECO:0000313" key="15">
    <source>
        <dbReference type="Proteomes" id="UP000005237"/>
    </source>
</evidence>
<dbReference type="EnsemblMetazoa" id="CJA00338.1">
    <property type="protein sequence ID" value="CJA00338.1"/>
    <property type="gene ID" value="WBGene00119542"/>
</dbReference>
<evidence type="ECO:0000256" key="11">
    <source>
        <dbReference type="SAM" id="MobiDB-lite"/>
    </source>
</evidence>
<keyword evidence="5 10" id="KW-0805">Transcription regulation</keyword>
<evidence type="ECO:0000259" key="12">
    <source>
        <dbReference type="PROSITE" id="PS51030"/>
    </source>
</evidence>
<feature type="region of interest" description="Disordered" evidence="11">
    <location>
        <begin position="153"/>
        <end position="181"/>
    </location>
</feature>
<keyword evidence="15" id="KW-1185">Reference proteome</keyword>
<dbReference type="SMART" id="SM00399">
    <property type="entry name" value="ZnF_C4"/>
    <property type="match status" value="1"/>
</dbReference>
<evidence type="ECO:0000256" key="2">
    <source>
        <dbReference type="ARBA" id="ARBA00022723"/>
    </source>
</evidence>
<keyword evidence="2 10" id="KW-0479">Metal-binding</keyword>